<dbReference type="AlphaFoldDB" id="A0A103XDC5"/>
<evidence type="ECO:0000256" key="1">
    <source>
        <dbReference type="ARBA" id="ARBA00004337"/>
    </source>
</evidence>
<comment type="subcellular location">
    <subcellularLocation>
        <location evidence="1">Endosome membrane</location>
        <topology evidence="1">Multi-pass membrane protein</topology>
    </subcellularLocation>
    <subcellularLocation>
        <location evidence="2">Golgi apparatus membrane</location>
        <topology evidence="2">Multi-pass membrane protein</topology>
    </subcellularLocation>
</comment>
<dbReference type="Gramene" id="KVH88596">
    <property type="protein sequence ID" value="KVH88596"/>
    <property type="gene ID" value="Ccrd_026361"/>
</dbReference>
<feature type="transmembrane region" description="Helical" evidence="10">
    <location>
        <begin position="77"/>
        <end position="98"/>
    </location>
</feature>
<evidence type="ECO:0000313" key="12">
    <source>
        <dbReference type="EMBL" id="KVH88596.1"/>
    </source>
</evidence>
<feature type="region of interest" description="Disordered" evidence="11">
    <location>
        <begin position="37"/>
        <end position="58"/>
    </location>
</feature>
<dbReference type="EMBL" id="LEKV01005364">
    <property type="protein sequence ID" value="KVH88596.1"/>
    <property type="molecule type" value="Genomic_DNA"/>
</dbReference>
<dbReference type="GO" id="GO:0010008">
    <property type="term" value="C:endosome membrane"/>
    <property type="evidence" value="ECO:0007669"/>
    <property type="project" value="UniProtKB-SubCell"/>
</dbReference>
<proteinExistence type="inferred from homology"/>
<evidence type="ECO:0000256" key="5">
    <source>
        <dbReference type="ARBA" id="ARBA00022729"/>
    </source>
</evidence>
<dbReference type="Proteomes" id="UP000243975">
    <property type="component" value="Unassembled WGS sequence"/>
</dbReference>
<evidence type="ECO:0000256" key="11">
    <source>
        <dbReference type="SAM" id="MobiDB-lite"/>
    </source>
</evidence>
<dbReference type="GO" id="GO:0072657">
    <property type="term" value="P:protein localization to membrane"/>
    <property type="evidence" value="ECO:0007669"/>
    <property type="project" value="TreeGrafter"/>
</dbReference>
<evidence type="ECO:0000256" key="7">
    <source>
        <dbReference type="ARBA" id="ARBA00022989"/>
    </source>
</evidence>
<accession>A0A103XDC5</accession>
<evidence type="ECO:0000256" key="4">
    <source>
        <dbReference type="ARBA" id="ARBA00022692"/>
    </source>
</evidence>
<dbReference type="InterPro" id="IPR004240">
    <property type="entry name" value="EMP70"/>
</dbReference>
<sequence length="771" mass="87481">SSEVGNGAAGSYVGQAGVFILSWLTLKSPTSRLKIHEEKKSGTLAKRSNTETTSDQSPLHPIPLPAILMRPSVRSSFSCSVVAALFASFVFISSPVFASEYDHKGRQNGLVVGNVSCVGGYYALEEKLTIDMTYAFNSIHNWDGGSYPDGAYNQDLEKVEDKMKKTTGEEAGIVYQSDDRVTLWVNKVGPYNNPQETYNFYSLPFCRKAGHAAHKWGGLGEVLGGNELIDSQIDIKFAKNVEKTIVCELELDEPKAMQFRQAIENNYWFELFMDDLPLWGFVGELHSDRNSNSKNMLFTHMNITIQYNKDQIIHVNLSQENPKPLEVGRTLDMTYSVKWTETNITFARRFDVYLDYHFFEHQLFLKLGLFYLRSAYLKFACFTDHSVRRFPLYILYEINLIKMSFTRLQCFYLIVQIHWFSIFNSFMMVIFLTGLVSMILMRTLRNDYAKYAREDDDLETLERDVGEESGWKLVHGDVFRPPRNLVLLSAVVGTGAQLALLILLVILLAIVGMLYVGRGAIVTTFIVCYALTSFVSGYVSGGMYSRNGGKTWIKSMILTASLFPFLCFGIGFVLNTIAIFYGSLAAIPFGTMVVVFVIWAFISFPLALLGTVVGRNWSGAPNNPCRVKTIPRPIPEKKWYLTPSVVSLMGGLLPFGSIFIEMYFVFTSFWNYKVYYVYGFMLLVFLILIIVTVCVTIVGTYFLLNAENYYWQWTSFFSAASTAVYVYLYSIYYYYVKTKMSGFFQTSFYFGYTAMFCLGLGILCGQFNSSL</sequence>
<dbReference type="GO" id="GO:0000139">
    <property type="term" value="C:Golgi membrane"/>
    <property type="evidence" value="ECO:0007669"/>
    <property type="project" value="UniProtKB-SubCell"/>
</dbReference>
<keyword evidence="9 10" id="KW-0472">Membrane</keyword>
<dbReference type="OMA" id="CPGASKD"/>
<evidence type="ECO:0000256" key="10">
    <source>
        <dbReference type="RuleBase" id="RU363079"/>
    </source>
</evidence>
<gene>
    <name evidence="12" type="ORF">Ccrd_026361</name>
</gene>
<evidence type="ECO:0000256" key="3">
    <source>
        <dbReference type="ARBA" id="ARBA00005227"/>
    </source>
</evidence>
<feature type="transmembrane region" description="Helical" evidence="10">
    <location>
        <begin position="485"/>
        <end position="515"/>
    </location>
</feature>
<feature type="transmembrane region" description="Helical" evidence="10">
    <location>
        <begin position="639"/>
        <end position="666"/>
    </location>
</feature>
<keyword evidence="7 10" id="KW-1133">Transmembrane helix</keyword>
<feature type="compositionally biased region" description="Polar residues" evidence="11">
    <location>
        <begin position="46"/>
        <end position="57"/>
    </location>
</feature>
<evidence type="ECO:0000256" key="2">
    <source>
        <dbReference type="ARBA" id="ARBA00004653"/>
    </source>
</evidence>
<keyword evidence="5" id="KW-0732">Signal</keyword>
<dbReference type="PANTHER" id="PTHR10766">
    <property type="entry name" value="TRANSMEMBRANE 9 SUPERFAMILY PROTEIN"/>
    <property type="match status" value="1"/>
</dbReference>
<evidence type="ECO:0000256" key="8">
    <source>
        <dbReference type="ARBA" id="ARBA00023034"/>
    </source>
</evidence>
<name>A0A103XDC5_CYNCS</name>
<reference evidence="12 13" key="1">
    <citation type="journal article" date="2016" name="Sci. Rep.">
        <title>The genome sequence of the outbreeding globe artichoke constructed de novo incorporating a phase-aware low-pass sequencing strategy of F1 progeny.</title>
        <authorList>
            <person name="Scaglione D."/>
            <person name="Reyes-Chin-Wo S."/>
            <person name="Acquadro A."/>
            <person name="Froenicke L."/>
            <person name="Portis E."/>
            <person name="Beitel C."/>
            <person name="Tirone M."/>
            <person name="Mauro R."/>
            <person name="Lo Monaco A."/>
            <person name="Mauromicale G."/>
            <person name="Faccioli P."/>
            <person name="Cattivelli L."/>
            <person name="Rieseberg L."/>
            <person name="Michelmore R."/>
            <person name="Lanteri S."/>
        </authorList>
    </citation>
    <scope>NUCLEOTIDE SEQUENCE [LARGE SCALE GENOMIC DNA]</scope>
    <source>
        <strain evidence="12">2C</strain>
    </source>
</reference>
<feature type="transmembrane region" description="Helical" evidence="10">
    <location>
        <begin position="521"/>
        <end position="544"/>
    </location>
</feature>
<comment type="caution">
    <text evidence="12">The sequence shown here is derived from an EMBL/GenBank/DDBJ whole genome shotgun (WGS) entry which is preliminary data.</text>
</comment>
<keyword evidence="6" id="KW-0967">Endosome</keyword>
<keyword evidence="13" id="KW-1185">Reference proteome</keyword>
<organism evidence="12 13">
    <name type="scientific">Cynara cardunculus var. scolymus</name>
    <name type="common">Globe artichoke</name>
    <name type="synonym">Cynara scolymus</name>
    <dbReference type="NCBI Taxonomy" id="59895"/>
    <lineage>
        <taxon>Eukaryota</taxon>
        <taxon>Viridiplantae</taxon>
        <taxon>Streptophyta</taxon>
        <taxon>Embryophyta</taxon>
        <taxon>Tracheophyta</taxon>
        <taxon>Spermatophyta</taxon>
        <taxon>Magnoliopsida</taxon>
        <taxon>eudicotyledons</taxon>
        <taxon>Gunneridae</taxon>
        <taxon>Pentapetalae</taxon>
        <taxon>asterids</taxon>
        <taxon>campanulids</taxon>
        <taxon>Asterales</taxon>
        <taxon>Asteraceae</taxon>
        <taxon>Carduoideae</taxon>
        <taxon>Cardueae</taxon>
        <taxon>Carduinae</taxon>
        <taxon>Cynara</taxon>
    </lineage>
</organism>
<keyword evidence="4 10" id="KW-0812">Transmembrane</keyword>
<feature type="transmembrane region" description="Helical" evidence="10">
    <location>
        <begin position="556"/>
        <end position="581"/>
    </location>
</feature>
<dbReference type="Pfam" id="PF02990">
    <property type="entry name" value="EMP70"/>
    <property type="match status" value="2"/>
</dbReference>
<feature type="transmembrane region" description="Helical" evidence="10">
    <location>
        <begin position="678"/>
        <end position="704"/>
    </location>
</feature>
<dbReference type="PANTHER" id="PTHR10766:SF41">
    <property type="entry name" value="TRANSMEMBRANE 9 SUPERFAMILY MEMBER 3"/>
    <property type="match status" value="1"/>
</dbReference>
<evidence type="ECO:0000256" key="6">
    <source>
        <dbReference type="ARBA" id="ARBA00022753"/>
    </source>
</evidence>
<feature type="transmembrane region" description="Helical" evidence="10">
    <location>
        <begin position="417"/>
        <end position="440"/>
    </location>
</feature>
<keyword evidence="8" id="KW-0333">Golgi apparatus</keyword>
<comment type="similarity">
    <text evidence="3 10">Belongs to the nonaspanin (TM9SF) (TC 9.A.2) family.</text>
</comment>
<feature type="transmembrane region" description="Helical" evidence="10">
    <location>
        <begin position="747"/>
        <end position="767"/>
    </location>
</feature>
<feature type="transmembrane region" description="Helical" evidence="10">
    <location>
        <begin position="716"/>
        <end position="735"/>
    </location>
</feature>
<protein>
    <recommendedName>
        <fullName evidence="10">Transmembrane 9 superfamily member</fullName>
    </recommendedName>
</protein>
<evidence type="ECO:0000313" key="13">
    <source>
        <dbReference type="Proteomes" id="UP000243975"/>
    </source>
</evidence>
<feature type="transmembrane region" description="Helical" evidence="10">
    <location>
        <begin position="6"/>
        <end position="26"/>
    </location>
</feature>
<feature type="non-terminal residue" evidence="12">
    <location>
        <position position="771"/>
    </location>
</feature>
<evidence type="ECO:0000256" key="9">
    <source>
        <dbReference type="ARBA" id="ARBA00023136"/>
    </source>
</evidence>